<feature type="transmembrane region" description="Helical" evidence="7">
    <location>
        <begin position="213"/>
        <end position="238"/>
    </location>
</feature>
<evidence type="ECO:0000256" key="1">
    <source>
        <dbReference type="ARBA" id="ARBA00000085"/>
    </source>
</evidence>
<organism evidence="10 11">
    <name type="scientific">Pseudoalteromonas rubra</name>
    <dbReference type="NCBI Taxonomy" id="43658"/>
    <lineage>
        <taxon>Bacteria</taxon>
        <taxon>Pseudomonadati</taxon>
        <taxon>Pseudomonadota</taxon>
        <taxon>Gammaproteobacteria</taxon>
        <taxon>Alteromonadales</taxon>
        <taxon>Pseudoalteromonadaceae</taxon>
        <taxon>Pseudoalteromonas</taxon>
    </lineage>
</organism>
<gene>
    <name evidence="10" type="ORF">TW77_11870</name>
</gene>
<dbReference type="SMART" id="SM00388">
    <property type="entry name" value="HisKA"/>
    <property type="match status" value="1"/>
</dbReference>
<dbReference type="EC" id="2.7.13.3" evidence="2"/>
<feature type="chain" id="PRO_5002475742" description="histidine kinase" evidence="8">
    <location>
        <begin position="22"/>
        <end position="654"/>
    </location>
</feature>
<dbReference type="Pfam" id="PF07696">
    <property type="entry name" value="7TMR-DISMED2"/>
    <property type="match status" value="1"/>
</dbReference>
<keyword evidence="3" id="KW-0597">Phosphoprotein</keyword>
<feature type="signal peptide" evidence="8">
    <location>
        <begin position="1"/>
        <end position="21"/>
    </location>
</feature>
<dbReference type="Pfam" id="PF07695">
    <property type="entry name" value="7TMR-DISM_7TM"/>
    <property type="match status" value="1"/>
</dbReference>
<dbReference type="OrthoDB" id="9804645at2"/>
<dbReference type="InterPro" id="IPR003661">
    <property type="entry name" value="HisK_dim/P_dom"/>
</dbReference>
<dbReference type="Pfam" id="PF02518">
    <property type="entry name" value="HATPase_c"/>
    <property type="match status" value="1"/>
</dbReference>
<keyword evidence="5 10" id="KW-0418">Kinase</keyword>
<dbReference type="SUPFAM" id="SSF47384">
    <property type="entry name" value="Homodimeric domain of signal transducing histidine kinase"/>
    <property type="match status" value="1"/>
</dbReference>
<dbReference type="Gene3D" id="1.10.287.130">
    <property type="match status" value="1"/>
</dbReference>
<dbReference type="InterPro" id="IPR011622">
    <property type="entry name" value="7TMR_DISM_rcpt_extracell_dom2"/>
</dbReference>
<evidence type="ECO:0000256" key="8">
    <source>
        <dbReference type="SAM" id="SignalP"/>
    </source>
</evidence>
<feature type="transmembrane region" description="Helical" evidence="7">
    <location>
        <begin position="187"/>
        <end position="206"/>
    </location>
</feature>
<dbReference type="InterPro" id="IPR005467">
    <property type="entry name" value="His_kinase_dom"/>
</dbReference>
<sequence>MRFILLLLMGCFLLTGHTALAGQQQRILLGDSTTELTLRDASFFFDYDKQIKEADDVLRYAQQFRALSEVEKRPQHELYSKWAWLKLDNRSKITDWVMSFGFARLPKLAVYVLEDGRFKQIHTQDVHARFEQRPIQDPQMYLPLAIKPGHSEYLIEFQTFANAPANLRLHSHAHYLSTSQSSILTNASLAGVVAAILLIVIVNLAFNRNTTNVFYAMWTFLFLLIVIDMAGFTFQYFWPNHGFFSGQFSIALMAIVPIFHLLFVRGFLQLKHYHPTLNTIYVAATWLYILLVPTALYLQSVYYNLLASTFVIPLFVYTCVWSFRQKGPGMRTFTYSLINHLVFLNLLTIVGASYGNLIDLFQITSFIKIGYLIEVLLFTVALALQHKSLQGQLVRHLEQQVNALNRTVVSEREVVNEQVNQLKAKEEQLFTDLSHELRTPLTVMRIQVESLQYNIVENVEDSYAKLMAKIDELHKFIDQLMLVTTDKDVANILNKEDIKVAHFINETFQSCMTYVDPKKARLEIINRLDPHFTMQFDRRSIGNAILEVVKNALKYGGDGVDIKMSAQVTEQHLVLRIEDSGMPLSYDAHRQLFQPLFREEASRSSLSGGKGMGLAVCKKIVECHGGKIESHNSLLGGLCIEIILPTSEVDVALA</sequence>
<dbReference type="PRINTS" id="PR00344">
    <property type="entry name" value="BCTRLSENSOR"/>
</dbReference>
<evidence type="ECO:0000256" key="3">
    <source>
        <dbReference type="ARBA" id="ARBA00022553"/>
    </source>
</evidence>
<dbReference type="GO" id="GO:0000155">
    <property type="term" value="F:phosphorelay sensor kinase activity"/>
    <property type="evidence" value="ECO:0007669"/>
    <property type="project" value="InterPro"/>
</dbReference>
<feature type="domain" description="Histidine kinase" evidence="9">
    <location>
        <begin position="432"/>
        <end position="648"/>
    </location>
</feature>
<dbReference type="InterPro" id="IPR036890">
    <property type="entry name" value="HATPase_C_sf"/>
</dbReference>
<keyword evidence="8" id="KW-0732">Signal</keyword>
<evidence type="ECO:0000256" key="4">
    <source>
        <dbReference type="ARBA" id="ARBA00022679"/>
    </source>
</evidence>
<name>A0A0F4QLG9_9GAMM</name>
<keyword evidence="6" id="KW-0902">Two-component regulatory system</keyword>
<accession>A0A0F4QLG9</accession>
<feature type="transmembrane region" description="Helical" evidence="7">
    <location>
        <begin position="244"/>
        <end position="264"/>
    </location>
</feature>
<dbReference type="AlphaFoldDB" id="A0A0F4QLG9"/>
<evidence type="ECO:0000259" key="9">
    <source>
        <dbReference type="PROSITE" id="PS50109"/>
    </source>
</evidence>
<evidence type="ECO:0000256" key="6">
    <source>
        <dbReference type="ARBA" id="ARBA00023012"/>
    </source>
</evidence>
<feature type="transmembrane region" description="Helical" evidence="7">
    <location>
        <begin position="335"/>
        <end position="354"/>
    </location>
</feature>
<feature type="transmembrane region" description="Helical" evidence="7">
    <location>
        <begin position="360"/>
        <end position="384"/>
    </location>
</feature>
<keyword evidence="11" id="KW-1185">Reference proteome</keyword>
<evidence type="ECO:0000256" key="7">
    <source>
        <dbReference type="SAM" id="Phobius"/>
    </source>
</evidence>
<dbReference type="InterPro" id="IPR050351">
    <property type="entry name" value="BphY/WalK/GraS-like"/>
</dbReference>
<comment type="catalytic activity">
    <reaction evidence="1">
        <text>ATP + protein L-histidine = ADP + protein N-phospho-L-histidine.</text>
        <dbReference type="EC" id="2.7.13.3"/>
    </reaction>
</comment>
<dbReference type="CDD" id="cd00082">
    <property type="entry name" value="HisKA"/>
    <property type="match status" value="1"/>
</dbReference>
<dbReference type="PANTHER" id="PTHR45453:SF1">
    <property type="entry name" value="PHOSPHATE REGULON SENSOR PROTEIN PHOR"/>
    <property type="match status" value="1"/>
</dbReference>
<keyword evidence="7" id="KW-0812">Transmembrane</keyword>
<dbReference type="PANTHER" id="PTHR45453">
    <property type="entry name" value="PHOSPHATE REGULON SENSOR PROTEIN PHOR"/>
    <property type="match status" value="1"/>
</dbReference>
<dbReference type="GO" id="GO:0005886">
    <property type="term" value="C:plasma membrane"/>
    <property type="evidence" value="ECO:0007669"/>
    <property type="project" value="TreeGrafter"/>
</dbReference>
<comment type="caution">
    <text evidence="10">The sequence shown here is derived from an EMBL/GenBank/DDBJ whole genome shotgun (WGS) entry which is preliminary data.</text>
</comment>
<dbReference type="EMBL" id="JXYA01000026">
    <property type="protein sequence ID" value="KJZ08543.1"/>
    <property type="molecule type" value="Genomic_DNA"/>
</dbReference>
<dbReference type="SUPFAM" id="SSF55874">
    <property type="entry name" value="ATPase domain of HSP90 chaperone/DNA topoisomerase II/histidine kinase"/>
    <property type="match status" value="1"/>
</dbReference>
<keyword evidence="7" id="KW-1133">Transmembrane helix</keyword>
<dbReference type="InterPro" id="IPR011623">
    <property type="entry name" value="7TMR_DISM_rcpt_extracell_dom1"/>
</dbReference>
<dbReference type="PROSITE" id="PS50109">
    <property type="entry name" value="HIS_KIN"/>
    <property type="match status" value="1"/>
</dbReference>
<reference evidence="10 11" key="1">
    <citation type="journal article" date="2015" name="BMC Genomics">
        <title>Genome mining reveals unlocked bioactive potential of marine Gram-negative bacteria.</title>
        <authorList>
            <person name="Machado H."/>
            <person name="Sonnenschein E.C."/>
            <person name="Melchiorsen J."/>
            <person name="Gram L."/>
        </authorList>
    </citation>
    <scope>NUCLEOTIDE SEQUENCE [LARGE SCALE GENOMIC DNA]</scope>
    <source>
        <strain evidence="10 11">S2471</strain>
    </source>
</reference>
<dbReference type="Gene3D" id="3.30.565.10">
    <property type="entry name" value="Histidine kinase-like ATPase, C-terminal domain"/>
    <property type="match status" value="1"/>
</dbReference>
<dbReference type="GO" id="GO:0016036">
    <property type="term" value="P:cellular response to phosphate starvation"/>
    <property type="evidence" value="ECO:0007669"/>
    <property type="project" value="TreeGrafter"/>
</dbReference>
<evidence type="ECO:0000313" key="10">
    <source>
        <dbReference type="EMBL" id="KJZ08543.1"/>
    </source>
</evidence>
<dbReference type="InterPro" id="IPR004358">
    <property type="entry name" value="Sig_transdc_His_kin-like_C"/>
</dbReference>
<dbReference type="Pfam" id="PF00512">
    <property type="entry name" value="HisKA"/>
    <property type="match status" value="1"/>
</dbReference>
<dbReference type="GO" id="GO:0004721">
    <property type="term" value="F:phosphoprotein phosphatase activity"/>
    <property type="evidence" value="ECO:0007669"/>
    <property type="project" value="TreeGrafter"/>
</dbReference>
<protein>
    <recommendedName>
        <fullName evidence="2">histidine kinase</fullName>
        <ecNumber evidence="2">2.7.13.3</ecNumber>
    </recommendedName>
</protein>
<evidence type="ECO:0000313" key="11">
    <source>
        <dbReference type="Proteomes" id="UP000033452"/>
    </source>
</evidence>
<dbReference type="InterPro" id="IPR036097">
    <property type="entry name" value="HisK_dim/P_sf"/>
</dbReference>
<dbReference type="RefSeq" id="WP_046005196.1">
    <property type="nucleotide sequence ID" value="NZ_JXYA01000026.1"/>
</dbReference>
<evidence type="ECO:0000256" key="2">
    <source>
        <dbReference type="ARBA" id="ARBA00012438"/>
    </source>
</evidence>
<dbReference type="PATRIC" id="fig|43658.5.peg.2513"/>
<evidence type="ECO:0000256" key="5">
    <source>
        <dbReference type="ARBA" id="ARBA00022777"/>
    </source>
</evidence>
<dbReference type="InterPro" id="IPR003594">
    <property type="entry name" value="HATPase_dom"/>
</dbReference>
<feature type="transmembrane region" description="Helical" evidence="7">
    <location>
        <begin position="302"/>
        <end position="323"/>
    </location>
</feature>
<dbReference type="Gene3D" id="2.60.40.2380">
    <property type="match status" value="1"/>
</dbReference>
<proteinExistence type="predicted"/>
<dbReference type="Proteomes" id="UP000033452">
    <property type="component" value="Unassembled WGS sequence"/>
</dbReference>
<dbReference type="SMART" id="SM00387">
    <property type="entry name" value="HATPase_c"/>
    <property type="match status" value="1"/>
</dbReference>
<keyword evidence="7" id="KW-0472">Membrane</keyword>
<feature type="transmembrane region" description="Helical" evidence="7">
    <location>
        <begin position="276"/>
        <end position="296"/>
    </location>
</feature>
<keyword evidence="4" id="KW-0808">Transferase</keyword>